<evidence type="ECO:0000313" key="1">
    <source>
        <dbReference type="EMBL" id="LAA66933.1"/>
    </source>
</evidence>
<dbReference type="AlphaFoldDB" id="A0A2D4H4N2"/>
<name>A0A2D4H4N2_MICCO</name>
<dbReference type="EMBL" id="IACJ01165478">
    <property type="protein sequence ID" value="LAA66933.1"/>
    <property type="molecule type" value="Transcribed_RNA"/>
</dbReference>
<protein>
    <submittedName>
        <fullName evidence="1">Uncharacterized protein</fullName>
    </submittedName>
</protein>
<organism evidence="1">
    <name type="scientific">Micrurus corallinus</name>
    <name type="common">Brazilian coral snake</name>
    <dbReference type="NCBI Taxonomy" id="54390"/>
    <lineage>
        <taxon>Eukaryota</taxon>
        <taxon>Metazoa</taxon>
        <taxon>Chordata</taxon>
        <taxon>Craniata</taxon>
        <taxon>Vertebrata</taxon>
        <taxon>Euteleostomi</taxon>
        <taxon>Lepidosauria</taxon>
        <taxon>Squamata</taxon>
        <taxon>Bifurcata</taxon>
        <taxon>Unidentata</taxon>
        <taxon>Episquamata</taxon>
        <taxon>Toxicofera</taxon>
        <taxon>Serpentes</taxon>
        <taxon>Colubroidea</taxon>
        <taxon>Elapidae</taxon>
        <taxon>Elapinae</taxon>
        <taxon>Micrurus</taxon>
    </lineage>
</organism>
<accession>A0A2D4H4N2</accession>
<sequence length="118" mass="13028">MAVQKKCSVSYRIQRHGVSEMPPKSFLVGCSSIESEYGTFSWPQDLAQTKCGRSLGQSRWPSCHSAPLPWAVSQGSSSNFLSSLSDHHCLCHGLFFYRSPSQPKTFCLAHIFGSKVQG</sequence>
<reference evidence="1" key="1">
    <citation type="submission" date="2017-07" db="EMBL/GenBank/DDBJ databases">
        <authorList>
            <person name="Mikheyev A."/>
            <person name="Grau M."/>
        </authorList>
    </citation>
    <scope>NUCLEOTIDE SEQUENCE</scope>
    <source>
        <tissue evidence="1">Venom_gland</tissue>
    </source>
</reference>
<proteinExistence type="predicted"/>
<reference evidence="1" key="2">
    <citation type="submission" date="2017-11" db="EMBL/GenBank/DDBJ databases">
        <title>Coralsnake Venomics: Analyses of Venom Gland Transcriptomes and Proteomes of Six Brazilian Taxa.</title>
        <authorList>
            <person name="Aird S.D."/>
            <person name="Jorge da Silva N."/>
            <person name="Qiu L."/>
            <person name="Villar-Briones A."/>
            <person name="Aparecida-Saddi V."/>
            <person name="Campos-Telles M.P."/>
            <person name="Grau M."/>
            <person name="Mikheyev A.S."/>
        </authorList>
    </citation>
    <scope>NUCLEOTIDE SEQUENCE</scope>
    <source>
        <tissue evidence="1">Venom_gland</tissue>
    </source>
</reference>